<dbReference type="RefSeq" id="WP_264076554.1">
    <property type="nucleotide sequence ID" value="NZ_CP076676.1"/>
</dbReference>
<dbReference type="EMBL" id="CP076676">
    <property type="protein sequence ID" value="UYO41926.1"/>
    <property type="molecule type" value="Genomic_DNA"/>
</dbReference>
<dbReference type="SMART" id="SM00903">
    <property type="entry name" value="Flavin_Reduct"/>
    <property type="match status" value="1"/>
</dbReference>
<dbReference type="InterPro" id="IPR002563">
    <property type="entry name" value="Flavin_Rdtase-like_dom"/>
</dbReference>
<evidence type="ECO:0000313" key="4">
    <source>
        <dbReference type="EMBL" id="UYO41926.1"/>
    </source>
</evidence>
<sequence>MTLAIEDRLRSASPADFAHAMRQLASGVSVITAGKGSARVGMTATAVTSLSATPPTLIVCLNQKSSAGPLIACSHAFAVNILAADQIEIGERFAGKGGLKGAARFAGGTWNTGISGAPVLAGALATIECELDEVIERHTHAILVGRVVHTSTLPRKASLTYWQGSYVAIDRDEDLVRLAEVSVPSAKHG</sequence>
<comment type="similarity">
    <text evidence="1">Belongs to the non-flavoprotein flavin reductase family.</text>
</comment>
<feature type="domain" description="Flavin reductase like" evidence="3">
    <location>
        <begin position="21"/>
        <end position="168"/>
    </location>
</feature>
<protein>
    <submittedName>
        <fullName evidence="4">Flavin reductase family protein</fullName>
    </submittedName>
</protein>
<keyword evidence="2" id="KW-0560">Oxidoreductase</keyword>
<reference evidence="4" key="1">
    <citation type="journal article" date="2022" name="Biol. Control">
        <title>In silico genomic analysis of Rhodopseudomonas palustris strains revealed potential biocontrol agents and crop yield enhancers.</title>
        <authorList>
            <person name="Surachat K."/>
            <person name="Kantachote D."/>
            <person name="Deachamag P."/>
            <person name="Wonglapsuwan M."/>
        </authorList>
    </citation>
    <scope>NUCLEOTIDE SEQUENCE</scope>
    <source>
        <strain evidence="4">TLS06</strain>
    </source>
</reference>
<dbReference type="GO" id="GO:0042602">
    <property type="term" value="F:riboflavin reductase (NADPH) activity"/>
    <property type="evidence" value="ECO:0007669"/>
    <property type="project" value="TreeGrafter"/>
</dbReference>
<evidence type="ECO:0000256" key="1">
    <source>
        <dbReference type="ARBA" id="ARBA00008898"/>
    </source>
</evidence>
<evidence type="ECO:0000256" key="2">
    <source>
        <dbReference type="ARBA" id="ARBA00023002"/>
    </source>
</evidence>
<dbReference type="Gene3D" id="2.30.110.10">
    <property type="entry name" value="Electron Transport, Fmn-binding Protein, Chain A"/>
    <property type="match status" value="1"/>
</dbReference>
<dbReference type="PANTHER" id="PTHR30466">
    <property type="entry name" value="FLAVIN REDUCTASE"/>
    <property type="match status" value="1"/>
</dbReference>
<evidence type="ECO:0000313" key="5">
    <source>
        <dbReference type="Proteomes" id="UP001163166"/>
    </source>
</evidence>
<name>A0AAX3E4T1_RHOPL</name>
<dbReference type="AlphaFoldDB" id="A0AAX3E4T1"/>
<dbReference type="SUPFAM" id="SSF50475">
    <property type="entry name" value="FMN-binding split barrel"/>
    <property type="match status" value="1"/>
</dbReference>
<evidence type="ECO:0000259" key="3">
    <source>
        <dbReference type="SMART" id="SM00903"/>
    </source>
</evidence>
<dbReference type="Proteomes" id="UP001163166">
    <property type="component" value="Chromosome"/>
</dbReference>
<dbReference type="GO" id="GO:0010181">
    <property type="term" value="F:FMN binding"/>
    <property type="evidence" value="ECO:0007669"/>
    <property type="project" value="InterPro"/>
</dbReference>
<dbReference type="PANTHER" id="PTHR30466:SF11">
    <property type="entry name" value="FLAVIN-DEPENDENT MONOOXYGENASE, REDUCTASE SUBUNIT HSAB"/>
    <property type="match status" value="1"/>
</dbReference>
<proteinExistence type="inferred from homology"/>
<gene>
    <name evidence="4" type="ORF">KQX62_11790</name>
</gene>
<dbReference type="Pfam" id="PF01613">
    <property type="entry name" value="Flavin_Reduct"/>
    <property type="match status" value="1"/>
</dbReference>
<dbReference type="InterPro" id="IPR050268">
    <property type="entry name" value="NADH-dep_flavin_reductase"/>
</dbReference>
<accession>A0AAX3E4T1</accession>
<organism evidence="4 5">
    <name type="scientific">Rhodopseudomonas palustris</name>
    <dbReference type="NCBI Taxonomy" id="1076"/>
    <lineage>
        <taxon>Bacteria</taxon>
        <taxon>Pseudomonadati</taxon>
        <taxon>Pseudomonadota</taxon>
        <taxon>Alphaproteobacteria</taxon>
        <taxon>Hyphomicrobiales</taxon>
        <taxon>Nitrobacteraceae</taxon>
        <taxon>Rhodopseudomonas</taxon>
    </lineage>
</organism>
<dbReference type="InterPro" id="IPR012349">
    <property type="entry name" value="Split_barrel_FMN-bd"/>
</dbReference>